<gene>
    <name evidence="2" type="ORF">GMBLW1_01980</name>
</gene>
<dbReference type="SUPFAM" id="SSF53448">
    <property type="entry name" value="Nucleotide-diphospho-sugar transferases"/>
    <property type="match status" value="1"/>
</dbReference>
<sequence length="488" mass="55194">MQSRMVLVVGTGRCGFGSMVQLLSRQPNAKISQENPPRLPWVPTAGRNLVATRFERIRRERGPGLLGDAAAFYVPYLEEIIRVEPEIRIIAMTRPREEMIASFNRLLREQNPLPTNHWCIEPPPGWFHDPVWSRCFPQYPMTDLDRCLGRYWDDVDARLRDLAARFPTHVRLFEMGPTLNTPEGQRAVLDFVAIPRDQQTLVPGVRVARPRSDRVVNRRPASHPLDPARCVVLVPYLGYIHPPCETSLRELEKRGYAVRRVGGFSAIDQGRNQMATDALLDGYEETMWIDSDVEFHPDSVDHLRAHGQPMVCGIYPQKGRKALACHVLPGSSKLVFGKGGGLQELLYTGAGFLLVRRVVYQTIQQRLQLAMMNERFGSAMVPWFQSMQYEIDEGTWYLAEDYAFCERARQCGFRVLADTTVRLWHHGSYGYGWEDSGIDKERVGTFTLYFPEMKMAEPGAIKSVTESVSGAEDSPAAEGSGIVQGEVP</sequence>
<organism evidence="2">
    <name type="scientific">Tuwongella immobilis</name>
    <dbReference type="NCBI Taxonomy" id="692036"/>
    <lineage>
        <taxon>Bacteria</taxon>
        <taxon>Pseudomonadati</taxon>
        <taxon>Planctomycetota</taxon>
        <taxon>Planctomycetia</taxon>
        <taxon>Gemmatales</taxon>
        <taxon>Gemmataceae</taxon>
        <taxon>Tuwongella</taxon>
    </lineage>
</organism>
<dbReference type="InParanoid" id="A0A6C2YSB1"/>
<evidence type="ECO:0000313" key="2">
    <source>
        <dbReference type="EMBL" id="VIP03762.1"/>
    </source>
</evidence>
<evidence type="ECO:0000313" key="3">
    <source>
        <dbReference type="Proteomes" id="UP000464378"/>
    </source>
</evidence>
<dbReference type="AlphaFoldDB" id="A0A6C2YSB1"/>
<dbReference type="SUPFAM" id="SSF52540">
    <property type="entry name" value="P-loop containing nucleoside triphosphate hydrolases"/>
    <property type="match status" value="1"/>
</dbReference>
<dbReference type="InterPro" id="IPR029044">
    <property type="entry name" value="Nucleotide-diphossugar_trans"/>
</dbReference>
<protein>
    <submittedName>
        <fullName evidence="2">Uncharacterized protein</fullName>
    </submittedName>
</protein>
<dbReference type="InterPro" id="IPR027417">
    <property type="entry name" value="P-loop_NTPase"/>
</dbReference>
<proteinExistence type="predicted"/>
<feature type="region of interest" description="Disordered" evidence="1">
    <location>
        <begin position="464"/>
        <end position="488"/>
    </location>
</feature>
<dbReference type="RefSeq" id="WP_197740735.1">
    <property type="nucleotide sequence ID" value="NZ_LR593887.1"/>
</dbReference>
<dbReference type="EMBL" id="LR586016">
    <property type="protein sequence ID" value="VIP03762.1"/>
    <property type="molecule type" value="Genomic_DNA"/>
</dbReference>
<keyword evidence="3" id="KW-1185">Reference proteome</keyword>
<accession>A0A6C2YSB1</accession>
<dbReference type="Gene3D" id="3.40.50.300">
    <property type="entry name" value="P-loop containing nucleotide triphosphate hydrolases"/>
    <property type="match status" value="1"/>
</dbReference>
<dbReference type="EMBL" id="LR593887">
    <property type="protein sequence ID" value="VTS04892.1"/>
    <property type="molecule type" value="Genomic_DNA"/>
</dbReference>
<evidence type="ECO:0000256" key="1">
    <source>
        <dbReference type="SAM" id="MobiDB-lite"/>
    </source>
</evidence>
<reference evidence="2" key="1">
    <citation type="submission" date="2019-04" db="EMBL/GenBank/DDBJ databases">
        <authorList>
            <consortium name="Science for Life Laboratories"/>
        </authorList>
    </citation>
    <scope>NUCLEOTIDE SEQUENCE</scope>
    <source>
        <strain evidence="2">MBLW1</strain>
    </source>
</reference>
<dbReference type="Proteomes" id="UP000464378">
    <property type="component" value="Chromosome"/>
</dbReference>
<dbReference type="KEGG" id="tim:GMBLW1_01980"/>
<name>A0A6C2YSB1_9BACT</name>